<reference evidence="2" key="1">
    <citation type="journal article" date="2022" name="Int. J. Mol. Sci.">
        <title>Draft Genome of Tanacetum Coccineum: Genomic Comparison of Closely Related Tanacetum-Family Plants.</title>
        <authorList>
            <person name="Yamashiro T."/>
            <person name="Shiraishi A."/>
            <person name="Nakayama K."/>
            <person name="Satake H."/>
        </authorList>
    </citation>
    <scope>NUCLEOTIDE SEQUENCE</scope>
</reference>
<reference evidence="2" key="2">
    <citation type="submission" date="2022-01" db="EMBL/GenBank/DDBJ databases">
        <authorList>
            <person name="Yamashiro T."/>
            <person name="Shiraishi A."/>
            <person name="Satake H."/>
            <person name="Nakayama K."/>
        </authorList>
    </citation>
    <scope>NUCLEOTIDE SEQUENCE</scope>
</reference>
<evidence type="ECO:0000256" key="1">
    <source>
        <dbReference type="SAM" id="MobiDB-lite"/>
    </source>
</evidence>
<comment type="caution">
    <text evidence="2">The sequence shown here is derived from an EMBL/GenBank/DDBJ whole genome shotgun (WGS) entry which is preliminary data.</text>
</comment>
<accession>A0ABQ5HJN7</accession>
<dbReference type="EMBL" id="BQNB010019699">
    <property type="protein sequence ID" value="GJT88113.1"/>
    <property type="molecule type" value="Genomic_DNA"/>
</dbReference>
<organism evidence="2 3">
    <name type="scientific">Tanacetum coccineum</name>
    <dbReference type="NCBI Taxonomy" id="301880"/>
    <lineage>
        <taxon>Eukaryota</taxon>
        <taxon>Viridiplantae</taxon>
        <taxon>Streptophyta</taxon>
        <taxon>Embryophyta</taxon>
        <taxon>Tracheophyta</taxon>
        <taxon>Spermatophyta</taxon>
        <taxon>Magnoliopsida</taxon>
        <taxon>eudicotyledons</taxon>
        <taxon>Gunneridae</taxon>
        <taxon>Pentapetalae</taxon>
        <taxon>asterids</taxon>
        <taxon>campanulids</taxon>
        <taxon>Asterales</taxon>
        <taxon>Asteraceae</taxon>
        <taxon>Asteroideae</taxon>
        <taxon>Anthemideae</taxon>
        <taxon>Anthemidinae</taxon>
        <taxon>Tanacetum</taxon>
    </lineage>
</organism>
<keyword evidence="3" id="KW-1185">Reference proteome</keyword>
<feature type="region of interest" description="Disordered" evidence="1">
    <location>
        <begin position="1"/>
        <end position="30"/>
    </location>
</feature>
<protein>
    <submittedName>
        <fullName evidence="2">Uncharacterized protein</fullName>
    </submittedName>
</protein>
<evidence type="ECO:0000313" key="3">
    <source>
        <dbReference type="Proteomes" id="UP001151760"/>
    </source>
</evidence>
<name>A0ABQ5HJN7_9ASTR</name>
<proteinExistence type="predicted"/>
<sequence>MSSLQSSQQQLLSSFPHKFKPSGPFVESSKQKPLKKFTYINEKGETFQMAEEEIENQKGIEQIVKAAKSEIKKGKQDLIDLLGLDVVEKMYKDKVKYDIYCLKILNRWDKGKITNCDVLLRGKCPIILKLELDFNKPLDEQAPIINLNLLARNKRKNVDDLHDYFKSTKSYMRSVQFDDHQVGTVLNEPSLGMILFNSSQRKDFVNIEDFEELNNEMLYNVQEIFFRLHQGPGQNDLARTFSSPLVDEVKKRNLNPNKQMRLIEQLSPSEAASGLQFVLWALERSSSIFNSVYVADKKETEEGLKKSFQLGCQCQAERCRFSLRS</sequence>
<dbReference type="Proteomes" id="UP001151760">
    <property type="component" value="Unassembled WGS sequence"/>
</dbReference>
<evidence type="ECO:0000313" key="2">
    <source>
        <dbReference type="EMBL" id="GJT88113.1"/>
    </source>
</evidence>
<gene>
    <name evidence="2" type="ORF">Tco_1069830</name>
</gene>
<feature type="compositionally biased region" description="Low complexity" evidence="1">
    <location>
        <begin position="1"/>
        <end position="14"/>
    </location>
</feature>